<dbReference type="PANTHER" id="PTHR12147:SF26">
    <property type="entry name" value="PEPTIDASE M28 DOMAIN-CONTAINING PROTEIN"/>
    <property type="match status" value="1"/>
</dbReference>
<dbReference type="PANTHER" id="PTHR12147">
    <property type="entry name" value="METALLOPEPTIDASE M28 FAMILY MEMBER"/>
    <property type="match status" value="1"/>
</dbReference>
<protein>
    <submittedName>
        <fullName evidence="3">M28 family metallopeptidase</fullName>
    </submittedName>
</protein>
<evidence type="ECO:0000313" key="3">
    <source>
        <dbReference type="EMBL" id="GAA2523214.1"/>
    </source>
</evidence>
<proteinExistence type="predicted"/>
<dbReference type="SUPFAM" id="SSF53187">
    <property type="entry name" value="Zn-dependent exopeptidases"/>
    <property type="match status" value="1"/>
</dbReference>
<dbReference type="InterPro" id="IPR045175">
    <property type="entry name" value="M28_fam"/>
</dbReference>
<organism evidence="3 4">
    <name type="scientific">Streptomyces levis</name>
    <dbReference type="NCBI Taxonomy" id="285566"/>
    <lineage>
        <taxon>Bacteria</taxon>
        <taxon>Bacillati</taxon>
        <taxon>Actinomycetota</taxon>
        <taxon>Actinomycetes</taxon>
        <taxon>Kitasatosporales</taxon>
        <taxon>Streptomycetaceae</taxon>
        <taxon>Streptomyces</taxon>
    </lineage>
</organism>
<keyword evidence="4" id="KW-1185">Reference proteome</keyword>
<dbReference type="Proteomes" id="UP001501095">
    <property type="component" value="Unassembled WGS sequence"/>
</dbReference>
<dbReference type="Gene3D" id="3.40.630.10">
    <property type="entry name" value="Zn peptidases"/>
    <property type="match status" value="1"/>
</dbReference>
<feature type="region of interest" description="Disordered" evidence="1">
    <location>
        <begin position="1"/>
        <end position="27"/>
    </location>
</feature>
<name>A0ABP6ATJ4_9ACTN</name>
<gene>
    <name evidence="3" type="ORF">GCM10010423_15400</name>
</gene>
<sequence length="315" mass="33017">MNHDVRVSLPLAPPEKRYPPGAAEPFVPTAGGKAAGTLRRGTESAVASVSADALRDTVRTLAAFPTRHTFSPFLTPAAEEIEHRLRASGYTDVARHTWTNAGHSGDNVVCTKPGTDADGSVVLVCAHYDSRMEDPHDAQARAPGADDNAGGVAAVLEIARLLEPVALTSTLRFVAFSGEEQGLWGSTAYADVLRAAGAGVQRVVNLDMVGRPPADGSVTVERDLGNAVPGNDTASAAFAAVLAQAAADHTTLPVRLGPIYASDYMPFEARGDVTIGAYEGEGNPHYHRTSDTPETLDYAYLADVTRATLATLLTT</sequence>
<evidence type="ECO:0000313" key="4">
    <source>
        <dbReference type="Proteomes" id="UP001501095"/>
    </source>
</evidence>
<dbReference type="EMBL" id="BAAATM010000003">
    <property type="protein sequence ID" value="GAA2523214.1"/>
    <property type="molecule type" value="Genomic_DNA"/>
</dbReference>
<comment type="caution">
    <text evidence="3">The sequence shown here is derived from an EMBL/GenBank/DDBJ whole genome shotgun (WGS) entry which is preliminary data.</text>
</comment>
<evidence type="ECO:0000259" key="2">
    <source>
        <dbReference type="Pfam" id="PF04389"/>
    </source>
</evidence>
<feature type="domain" description="Peptidase M28" evidence="2">
    <location>
        <begin position="107"/>
        <end position="310"/>
    </location>
</feature>
<dbReference type="RefSeq" id="WP_344535327.1">
    <property type="nucleotide sequence ID" value="NZ_BAAATM010000003.1"/>
</dbReference>
<evidence type="ECO:0000256" key="1">
    <source>
        <dbReference type="SAM" id="MobiDB-lite"/>
    </source>
</evidence>
<dbReference type="InterPro" id="IPR007484">
    <property type="entry name" value="Peptidase_M28"/>
</dbReference>
<reference evidence="4" key="1">
    <citation type="journal article" date="2019" name="Int. J. Syst. Evol. Microbiol.">
        <title>The Global Catalogue of Microorganisms (GCM) 10K type strain sequencing project: providing services to taxonomists for standard genome sequencing and annotation.</title>
        <authorList>
            <consortium name="The Broad Institute Genomics Platform"/>
            <consortium name="The Broad Institute Genome Sequencing Center for Infectious Disease"/>
            <person name="Wu L."/>
            <person name="Ma J."/>
        </authorList>
    </citation>
    <scope>NUCLEOTIDE SEQUENCE [LARGE SCALE GENOMIC DNA]</scope>
    <source>
        <strain evidence="4">JCM 6924</strain>
    </source>
</reference>
<accession>A0ABP6ATJ4</accession>
<dbReference type="Pfam" id="PF04389">
    <property type="entry name" value="Peptidase_M28"/>
    <property type="match status" value="1"/>
</dbReference>